<gene>
    <name evidence="2" type="ORF">J2X15_002529</name>
</gene>
<comment type="caution">
    <text evidence="2">The sequence shown here is derived from an EMBL/GenBank/DDBJ whole genome shotgun (WGS) entry which is preliminary data.</text>
</comment>
<dbReference type="InterPro" id="IPR043129">
    <property type="entry name" value="ATPase_NBD"/>
</dbReference>
<proteinExistence type="predicted"/>
<protein>
    <submittedName>
        <fullName evidence="2">Glucosamine kinase</fullName>
        <ecNumber evidence="2">2.7.1.8</ecNumber>
    </submittedName>
</protein>
<dbReference type="PANTHER" id="PTHR43190:SF3">
    <property type="entry name" value="N-ACETYL-D-GLUCOSAMINE KINASE"/>
    <property type="match status" value="1"/>
</dbReference>
<dbReference type="InterPro" id="IPR002731">
    <property type="entry name" value="ATPase_BadF"/>
</dbReference>
<dbReference type="Proteomes" id="UP001268089">
    <property type="component" value="Unassembled WGS sequence"/>
</dbReference>
<evidence type="ECO:0000259" key="1">
    <source>
        <dbReference type="Pfam" id="PF01869"/>
    </source>
</evidence>
<dbReference type="EMBL" id="JAVDXO010000005">
    <property type="protein sequence ID" value="MDR7307242.1"/>
    <property type="molecule type" value="Genomic_DNA"/>
</dbReference>
<reference evidence="2 3" key="1">
    <citation type="submission" date="2023-07" db="EMBL/GenBank/DDBJ databases">
        <title>Sorghum-associated microbial communities from plants grown in Nebraska, USA.</title>
        <authorList>
            <person name="Schachtman D."/>
        </authorList>
    </citation>
    <scope>NUCLEOTIDE SEQUENCE [LARGE SCALE GENOMIC DNA]</scope>
    <source>
        <strain evidence="2 3">BE308</strain>
    </source>
</reference>
<keyword evidence="3" id="KW-1185">Reference proteome</keyword>
<keyword evidence="2" id="KW-0808">Transferase</keyword>
<dbReference type="EC" id="2.7.1.8" evidence="2"/>
<organism evidence="2 3">
    <name type="scientific">Rhodoferax saidenbachensis</name>
    <dbReference type="NCBI Taxonomy" id="1484693"/>
    <lineage>
        <taxon>Bacteria</taxon>
        <taxon>Pseudomonadati</taxon>
        <taxon>Pseudomonadota</taxon>
        <taxon>Betaproteobacteria</taxon>
        <taxon>Burkholderiales</taxon>
        <taxon>Comamonadaceae</taxon>
        <taxon>Rhodoferax</taxon>
    </lineage>
</organism>
<evidence type="ECO:0000313" key="3">
    <source>
        <dbReference type="Proteomes" id="UP001268089"/>
    </source>
</evidence>
<dbReference type="RefSeq" id="WP_310343352.1">
    <property type="nucleotide sequence ID" value="NZ_JAVDXO010000005.1"/>
</dbReference>
<dbReference type="Gene3D" id="3.30.420.40">
    <property type="match status" value="2"/>
</dbReference>
<name>A0ABU1ZNX1_9BURK</name>
<accession>A0ABU1ZNX1</accession>
<dbReference type="InterPro" id="IPR052519">
    <property type="entry name" value="Euk-type_GlcNAc_Kinase"/>
</dbReference>
<feature type="domain" description="ATPase BadF/BadG/BcrA/BcrD type" evidence="1">
    <location>
        <begin position="18"/>
        <end position="253"/>
    </location>
</feature>
<evidence type="ECO:0000313" key="2">
    <source>
        <dbReference type="EMBL" id="MDR7307242.1"/>
    </source>
</evidence>
<dbReference type="CDD" id="cd24082">
    <property type="entry name" value="ASKHA_NBD_GspK-like"/>
    <property type="match status" value="1"/>
</dbReference>
<dbReference type="Pfam" id="PF01869">
    <property type="entry name" value="BcrAD_BadFG"/>
    <property type="match status" value="1"/>
</dbReference>
<keyword evidence="2" id="KW-0418">Kinase</keyword>
<dbReference type="SUPFAM" id="SSF53067">
    <property type="entry name" value="Actin-like ATPase domain"/>
    <property type="match status" value="2"/>
</dbReference>
<dbReference type="PANTHER" id="PTHR43190">
    <property type="entry name" value="N-ACETYL-D-GLUCOSAMINE KINASE"/>
    <property type="match status" value="1"/>
</dbReference>
<dbReference type="GO" id="GO:0047931">
    <property type="term" value="F:glucosamine kinase activity"/>
    <property type="evidence" value="ECO:0007669"/>
    <property type="project" value="UniProtKB-EC"/>
</dbReference>
<sequence length="300" mass="30766">MSAVWNFESLPVHIHYAIGVDGGGTSTRARVVHRSGALVGEGKAGASGLMQGTPQAWRHIAEAIAVAVQGRLQADWPQPEPANCALGLGLAGANNADWNASCLAANPGYTRLVLESDAVTALLGAHQGAPGALVIMGTGAVGLALQTNGERTTVGGWGFPCGDEGSGADLGLQAVNLTQRAVDGRHAHTPLTRDVYATLGGTPQALLAWCGAARQFEYATVAPKVFAHAEQDAEAARLLAHAAHSLESLATALDPTHTLPLAVAGSIAQRLLPRLSHATVRRVVPAQGDAMDGALALCFQ</sequence>